<protein>
    <submittedName>
        <fullName evidence="2">Uncharacterized protein</fullName>
    </submittedName>
</protein>
<organism evidence="2 3">
    <name type="scientific">Tegillarca granosa</name>
    <name type="common">Malaysian cockle</name>
    <name type="synonym">Anadara granosa</name>
    <dbReference type="NCBI Taxonomy" id="220873"/>
    <lineage>
        <taxon>Eukaryota</taxon>
        <taxon>Metazoa</taxon>
        <taxon>Spiralia</taxon>
        <taxon>Lophotrochozoa</taxon>
        <taxon>Mollusca</taxon>
        <taxon>Bivalvia</taxon>
        <taxon>Autobranchia</taxon>
        <taxon>Pteriomorphia</taxon>
        <taxon>Arcoida</taxon>
        <taxon>Arcoidea</taxon>
        <taxon>Arcidae</taxon>
        <taxon>Tegillarca</taxon>
    </lineage>
</organism>
<keyword evidence="1" id="KW-1133">Transmembrane helix</keyword>
<feature type="transmembrane region" description="Helical" evidence="1">
    <location>
        <begin position="30"/>
        <end position="58"/>
    </location>
</feature>
<accession>A0ABQ9EP71</accession>
<sequence>MQDNKKTRKSVKKKSYYIMHQQSCLNNTELLYLIYLNTFIYCICNLSEIYPFICLIYIQDVFGMKVSIKIDWRSVESQKRTSGSDLILRLLSNEMGNSLAGLEGVLRHCEEMKNDITYMFNHQTAKLAIQPISSIKELVIKYVDTLPDLETVFQRKFTAEQKTGFWHFSIERSTLKYDRTTFKFWHYIHLYHGTCISVLDAVKRIASTNTKPNLKKKNAKRTNKTKLTKMKPITLEIDWNSFGTHDPYVVHKLITQDVAREVLAIAHHCEAMFHLQLSGDHVIIQNTTSSKYTGVTPIFKLLTVNVYAHLMKSKKWEVSIENTFTKLCELEDKELSSKLTPSFWPTITKKLHKLQESILFETGIQVRIFIDEKRFLNLMFTKCRRDMVHPTTLIYKTIDKLFDRLPCLYKNVLDNILQSPSSTFCIVVSSFDVPSAVWIDLNNSSRTRHKNNKLLVLSKRA</sequence>
<gene>
    <name evidence="2" type="ORF">KUTeg_015910</name>
</gene>
<evidence type="ECO:0000256" key="1">
    <source>
        <dbReference type="SAM" id="Phobius"/>
    </source>
</evidence>
<dbReference type="Proteomes" id="UP001217089">
    <property type="component" value="Unassembled WGS sequence"/>
</dbReference>
<dbReference type="EMBL" id="JARBDR010000813">
    <property type="protein sequence ID" value="KAJ8305365.1"/>
    <property type="molecule type" value="Genomic_DNA"/>
</dbReference>
<name>A0ABQ9EP71_TEGGR</name>
<comment type="caution">
    <text evidence="2">The sequence shown here is derived from an EMBL/GenBank/DDBJ whole genome shotgun (WGS) entry which is preliminary data.</text>
</comment>
<proteinExistence type="predicted"/>
<keyword evidence="1" id="KW-0472">Membrane</keyword>
<reference evidence="2 3" key="1">
    <citation type="submission" date="2022-12" db="EMBL/GenBank/DDBJ databases">
        <title>Chromosome-level genome of Tegillarca granosa.</title>
        <authorList>
            <person name="Kim J."/>
        </authorList>
    </citation>
    <scope>NUCLEOTIDE SEQUENCE [LARGE SCALE GENOMIC DNA]</scope>
    <source>
        <strain evidence="2">Teg-2019</strain>
        <tissue evidence="2">Adductor muscle</tissue>
    </source>
</reference>
<keyword evidence="3" id="KW-1185">Reference proteome</keyword>
<evidence type="ECO:0000313" key="2">
    <source>
        <dbReference type="EMBL" id="KAJ8305365.1"/>
    </source>
</evidence>
<keyword evidence="1" id="KW-0812">Transmembrane</keyword>
<evidence type="ECO:0000313" key="3">
    <source>
        <dbReference type="Proteomes" id="UP001217089"/>
    </source>
</evidence>